<dbReference type="Proteomes" id="UP000217199">
    <property type="component" value="Unassembled WGS sequence"/>
</dbReference>
<evidence type="ECO:0000313" key="20">
    <source>
        <dbReference type="Proteomes" id="UP000217199"/>
    </source>
</evidence>
<accession>A0A286UXM4</accession>
<evidence type="ECO:0000256" key="10">
    <source>
        <dbReference type="ARBA" id="ARBA00023034"/>
    </source>
</evidence>
<dbReference type="InterPro" id="IPR015943">
    <property type="entry name" value="WD40/YVTN_repeat-like_dom_sf"/>
</dbReference>
<dbReference type="GO" id="GO:0045540">
    <property type="term" value="P:regulation of cholesterol biosynthetic process"/>
    <property type="evidence" value="ECO:0007669"/>
    <property type="project" value="TreeGrafter"/>
</dbReference>
<keyword evidence="9 17" id="KW-1133">Transmembrane helix</keyword>
<dbReference type="InterPro" id="IPR000731">
    <property type="entry name" value="SSD"/>
</dbReference>
<evidence type="ECO:0000256" key="2">
    <source>
        <dbReference type="ARBA" id="ARBA00004653"/>
    </source>
</evidence>
<dbReference type="InterPro" id="IPR036322">
    <property type="entry name" value="WD40_repeat_dom_sf"/>
</dbReference>
<dbReference type="Pfam" id="PF12349">
    <property type="entry name" value="Sterol-sensing"/>
    <property type="match status" value="1"/>
</dbReference>
<organism evidence="19 20">
    <name type="scientific">Pyrrhoderma noxium</name>
    <dbReference type="NCBI Taxonomy" id="2282107"/>
    <lineage>
        <taxon>Eukaryota</taxon>
        <taxon>Fungi</taxon>
        <taxon>Dikarya</taxon>
        <taxon>Basidiomycota</taxon>
        <taxon>Agaricomycotina</taxon>
        <taxon>Agaricomycetes</taxon>
        <taxon>Hymenochaetales</taxon>
        <taxon>Hymenochaetaceae</taxon>
        <taxon>Pyrrhoderma</taxon>
    </lineage>
</organism>
<feature type="transmembrane region" description="Helical" evidence="17">
    <location>
        <begin position="279"/>
        <end position="299"/>
    </location>
</feature>
<comment type="similarity">
    <text evidence="3">Belongs to the WD repeat SCAP family.</text>
</comment>
<dbReference type="GO" id="GO:0032936">
    <property type="term" value="C:SREBP-SCAP complex"/>
    <property type="evidence" value="ECO:0007669"/>
    <property type="project" value="TreeGrafter"/>
</dbReference>
<reference evidence="19 20" key="1">
    <citation type="journal article" date="2017" name="Mol. Ecol.">
        <title>Comparative and population genomic landscape of Phellinus noxius: A hypervariable fungus causing root rot in trees.</title>
        <authorList>
            <person name="Chung C.L."/>
            <person name="Lee T.J."/>
            <person name="Akiba M."/>
            <person name="Lee H.H."/>
            <person name="Kuo T.H."/>
            <person name="Liu D."/>
            <person name="Ke H.M."/>
            <person name="Yokoi T."/>
            <person name="Roa M.B."/>
            <person name="Lu M.J."/>
            <person name="Chang Y.Y."/>
            <person name="Ann P.J."/>
            <person name="Tsai J.N."/>
            <person name="Chen C.Y."/>
            <person name="Tzean S.S."/>
            <person name="Ota Y."/>
            <person name="Hattori T."/>
            <person name="Sahashi N."/>
            <person name="Liou R.F."/>
            <person name="Kikuchi T."/>
            <person name="Tsai I.J."/>
        </authorList>
    </citation>
    <scope>NUCLEOTIDE SEQUENCE [LARGE SCALE GENOMIC DNA]</scope>
    <source>
        <strain evidence="19 20">FFPRI411160</strain>
    </source>
</reference>
<dbReference type="OrthoDB" id="6510177at2759"/>
<evidence type="ECO:0000256" key="13">
    <source>
        <dbReference type="ARBA" id="ARBA00023136"/>
    </source>
</evidence>
<feature type="transmembrane region" description="Helical" evidence="17">
    <location>
        <begin position="342"/>
        <end position="360"/>
    </location>
</feature>
<dbReference type="GO" id="GO:0032933">
    <property type="term" value="P:SREBP signaling pathway"/>
    <property type="evidence" value="ECO:0007669"/>
    <property type="project" value="InterPro"/>
</dbReference>
<keyword evidence="8" id="KW-0256">Endoplasmic reticulum</keyword>
<keyword evidence="12" id="KW-0446">Lipid-binding</keyword>
<evidence type="ECO:0000256" key="16">
    <source>
        <dbReference type="SAM" id="MobiDB-lite"/>
    </source>
</evidence>
<keyword evidence="10" id="KW-0333">Golgi apparatus</keyword>
<keyword evidence="15" id="KW-0753">Steroid metabolism</keyword>
<dbReference type="Gene3D" id="2.130.10.10">
    <property type="entry name" value="YVTN repeat-like/Quinoprotein amine dehydrogenase"/>
    <property type="match status" value="1"/>
</dbReference>
<dbReference type="PANTHER" id="PTHR46378">
    <property type="entry name" value="STEROL REGULATORY ELEMENT-BINDING PROTEIN CLEAVAGE-ACTIVATING PROTEIN"/>
    <property type="match status" value="1"/>
</dbReference>
<evidence type="ECO:0000256" key="6">
    <source>
        <dbReference type="ARBA" id="ARBA00022692"/>
    </source>
</evidence>
<gene>
    <name evidence="19" type="ORF">PNOK_0141400</name>
</gene>
<dbReference type="PROSITE" id="PS50156">
    <property type="entry name" value="SSD"/>
    <property type="match status" value="1"/>
</dbReference>
<keyword evidence="13 17" id="KW-0472">Membrane</keyword>
<feature type="region of interest" description="Disordered" evidence="16">
    <location>
        <begin position="994"/>
        <end position="1024"/>
    </location>
</feature>
<sequence length="1248" mass="137809">MNQVRAWSSRLFHRFGIHCATHQIRLILISGLVITSLFYPALGIYSNAVAKLLSIHSSPVARLLPLTPLPFHEDEDLVNIWYGQDALRIIKDPVARARCGKERTIRVERVLLTNNAFDYETGAINHQTLHSTLKLESLLENYLSRNNLGCLRSGQGCLVLSPLEYWRHDEDRLLGDADLLQTVNRLGNITISGLPLRPSMVFAGRESIDPDESSLDFAAYVALTYFFLEDDCNGSLGHNAWQKALSEVASSSGQVLLKTQQPSFLTLEFNLEKEDIKHVSAMTITLYLCYFIFFVYFSGSMRRMDTVHSRVGLCFTGLVEIIVSTITSLSVCAIIGLRITLVPWGIFPIVIVFVGAENMFRLIDEVVKTPVSLPVKERIGIGLGRAGTSNTLKVVSYNTILGVIAFFARGAIHQFCVFAIVVLVAHWFLIHTFFVAVLSIDIQRLELDDLLRINSNLVSPKDDNRTKRPVTSKQSFAARVGKRIQGLTEGRLTRNFSLLLLLVITAALYYSTLPPSPIHAKPSVRSPATRASVLRSKAEESRLSLHSEARTIWRTFGADESPIVHLRVETPAVITLDRQFDEPQVDHRIHRQRWSVRLLWWVFRVMVVPIGATLSSLYVLLLYLLKGAETLENRRYSDEEEDIVDKPIERLPTLRTYPRVFSSDVNLLASNRDGSVVASVSSDGEFHLWLALYQRYIQVDTTGLVLRSATSSSVQCALSTVTVDDLGTFCAVGTGSGIIGVWSIHNGSTKLIAQYSTVECASPVTHLEIGSSNDNTWNKGSANGYANNTFDIPQILALYANGRVIQWFNGLPMYSQPSYCGQVVKTSLVYPSGASYPVVCFYFDNGGLEIVDNYQALPEGGSIYIPAGTVNDLVEDVHICAANIEETIHILVAAVTTSGIITLWDGSTGECITTLDDACGSVNRLRLIPISPKACTQCGEVPLCSICLVYSVGHIVFVDRGFLARRCSCPLTQPLVSRLNSYILTRDLTLGKRSRSGSFVSSSGATDCTPARRSRHVSLSSDTAPDVSAFPISAHGIHSRRNGSEKGDGHSRRTSDLFERPVFSALEDIAGATTATGDLDEQKRLMVPESCRNNLGSSLSDNLNLWRNFKLVRVKEATCERGGWDVVDGGKIVGLRRKPRKRQEPCDMSIFKKASGNPEQRCTLSLSVLDRWEVWIVDPTKSDGGPQASSLSSLRLKPASISLLCSKDGQDTKPRLSFTRLSPLLIRNSICLSGFGNTIGIIDFNNSS</sequence>
<dbReference type="GO" id="GO:0032934">
    <property type="term" value="F:sterol binding"/>
    <property type="evidence" value="ECO:0007669"/>
    <property type="project" value="InterPro"/>
</dbReference>
<keyword evidence="11" id="KW-0443">Lipid metabolism</keyword>
<keyword evidence="5" id="KW-0853">WD repeat</keyword>
<evidence type="ECO:0000256" key="15">
    <source>
        <dbReference type="ARBA" id="ARBA00023221"/>
    </source>
</evidence>
<feature type="transmembrane region" description="Helical" evidence="17">
    <location>
        <begin position="394"/>
        <end position="412"/>
    </location>
</feature>
<comment type="caution">
    <text evidence="19">The sequence shown here is derived from an EMBL/GenBank/DDBJ whole genome shotgun (WGS) entry which is preliminary data.</text>
</comment>
<dbReference type="PANTHER" id="PTHR46378:SF1">
    <property type="entry name" value="STEROL REGULATORY ELEMENT-BINDING PROTEIN CLEAVAGE-ACTIVATING PROTEIN"/>
    <property type="match status" value="1"/>
</dbReference>
<evidence type="ECO:0000256" key="5">
    <source>
        <dbReference type="ARBA" id="ARBA00022574"/>
    </source>
</evidence>
<dbReference type="InterPro" id="IPR030225">
    <property type="entry name" value="SCAP"/>
</dbReference>
<evidence type="ECO:0000256" key="17">
    <source>
        <dbReference type="SAM" id="Phobius"/>
    </source>
</evidence>
<keyword evidence="6 17" id="KW-0812">Transmembrane</keyword>
<evidence type="ECO:0000256" key="11">
    <source>
        <dbReference type="ARBA" id="ARBA00023098"/>
    </source>
</evidence>
<dbReference type="InterPro" id="IPR053958">
    <property type="entry name" value="HMGCR/SNAP/NPC1-like_SSD"/>
</dbReference>
<feature type="transmembrane region" description="Helical" evidence="17">
    <location>
        <begin position="311"/>
        <end position="336"/>
    </location>
</feature>
<evidence type="ECO:0000313" key="19">
    <source>
        <dbReference type="EMBL" id="PAV24346.1"/>
    </source>
</evidence>
<dbReference type="STRING" id="2282107.A0A286UXM4"/>
<dbReference type="AlphaFoldDB" id="A0A286UXM4"/>
<dbReference type="GO" id="GO:0000139">
    <property type="term" value="C:Golgi membrane"/>
    <property type="evidence" value="ECO:0007669"/>
    <property type="project" value="UniProtKB-SubCell"/>
</dbReference>
<evidence type="ECO:0000259" key="18">
    <source>
        <dbReference type="PROSITE" id="PS50156"/>
    </source>
</evidence>
<feature type="transmembrane region" description="Helical" evidence="17">
    <location>
        <begin position="418"/>
        <end position="440"/>
    </location>
</feature>
<feature type="domain" description="SSD" evidence="18">
    <location>
        <begin position="282"/>
        <end position="440"/>
    </location>
</feature>
<keyword evidence="14" id="KW-0325">Glycoprotein</keyword>
<dbReference type="GO" id="GO:0008202">
    <property type="term" value="P:steroid metabolic process"/>
    <property type="evidence" value="ECO:0007669"/>
    <property type="project" value="UniProtKB-KW"/>
</dbReference>
<name>A0A286UXM4_9AGAM</name>
<proteinExistence type="inferred from homology"/>
<protein>
    <recommendedName>
        <fullName evidence="4">Sterol regulatory element-binding protein cleavage-activating protein</fullName>
    </recommendedName>
</protein>
<evidence type="ECO:0000256" key="7">
    <source>
        <dbReference type="ARBA" id="ARBA00022737"/>
    </source>
</evidence>
<keyword evidence="20" id="KW-1185">Reference proteome</keyword>
<evidence type="ECO:0000256" key="4">
    <source>
        <dbReference type="ARBA" id="ARBA00019541"/>
    </source>
</evidence>
<evidence type="ECO:0000256" key="12">
    <source>
        <dbReference type="ARBA" id="ARBA00023121"/>
    </source>
</evidence>
<comment type="subcellular location">
    <subcellularLocation>
        <location evidence="1">Endoplasmic reticulum membrane</location>
        <topology evidence="1">Multi-pass membrane protein</topology>
    </subcellularLocation>
    <subcellularLocation>
        <location evidence="2">Golgi apparatus membrane</location>
        <topology evidence="2">Multi-pass membrane protein</topology>
    </subcellularLocation>
</comment>
<evidence type="ECO:0000256" key="1">
    <source>
        <dbReference type="ARBA" id="ARBA00004477"/>
    </source>
</evidence>
<evidence type="ECO:0000256" key="8">
    <source>
        <dbReference type="ARBA" id="ARBA00022824"/>
    </source>
</evidence>
<evidence type="ECO:0000256" key="9">
    <source>
        <dbReference type="ARBA" id="ARBA00022989"/>
    </source>
</evidence>
<dbReference type="SUPFAM" id="SSF50978">
    <property type="entry name" value="WD40 repeat-like"/>
    <property type="match status" value="1"/>
</dbReference>
<keyword evidence="7" id="KW-0677">Repeat</keyword>
<evidence type="ECO:0000256" key="14">
    <source>
        <dbReference type="ARBA" id="ARBA00023180"/>
    </source>
</evidence>
<dbReference type="InParanoid" id="A0A286UXM4"/>
<evidence type="ECO:0000256" key="3">
    <source>
        <dbReference type="ARBA" id="ARBA00007410"/>
    </source>
</evidence>
<dbReference type="EMBL" id="NBII01000001">
    <property type="protein sequence ID" value="PAV24346.1"/>
    <property type="molecule type" value="Genomic_DNA"/>
</dbReference>
<feature type="transmembrane region" description="Helical" evidence="17">
    <location>
        <begin position="24"/>
        <end position="45"/>
    </location>
</feature>
<feature type="transmembrane region" description="Helical" evidence="17">
    <location>
        <begin position="598"/>
        <end position="625"/>
    </location>
</feature>
<dbReference type="GO" id="GO:0005789">
    <property type="term" value="C:endoplasmic reticulum membrane"/>
    <property type="evidence" value="ECO:0007669"/>
    <property type="project" value="UniProtKB-SubCell"/>
</dbReference>